<sequence>MKLKEIKKEIDNLSKNNLIILAELIQKKVKNYD</sequence>
<proteinExistence type="predicted"/>
<dbReference type="AlphaFoldDB" id="W6ALU6"/>
<evidence type="ECO:0000313" key="1">
    <source>
        <dbReference type="EMBL" id="AHI58001.1"/>
    </source>
</evidence>
<dbReference type="EMBL" id="CP006720">
    <property type="protein sequence ID" value="AHI58001.1"/>
    <property type="molecule type" value="Genomic_DNA"/>
</dbReference>
<gene>
    <name evidence="1" type="ORF">P344_03290</name>
</gene>
<evidence type="ECO:0000313" key="2">
    <source>
        <dbReference type="Proteomes" id="UP000019260"/>
    </source>
</evidence>
<organism evidence="1 2">
    <name type="scientific">Spiroplasma mirum ATCC 29335</name>
    <dbReference type="NCBI Taxonomy" id="838561"/>
    <lineage>
        <taxon>Bacteria</taxon>
        <taxon>Bacillati</taxon>
        <taxon>Mycoplasmatota</taxon>
        <taxon>Mollicutes</taxon>
        <taxon>Entomoplasmatales</taxon>
        <taxon>Spiroplasmataceae</taxon>
        <taxon>Spiroplasma</taxon>
    </lineage>
</organism>
<accession>W6ALU6</accession>
<keyword evidence="2" id="KW-1185">Reference proteome</keyword>
<reference evidence="1 2" key="1">
    <citation type="submission" date="2013-09" db="EMBL/GenBank/DDBJ databases">
        <title>Complete genome sequence of Spiroplasma mirum suckling mouse cataract agent.</title>
        <authorList>
            <person name="Landry C.A."/>
            <person name="Bastian F.O."/>
            <person name="Thune R.L."/>
        </authorList>
    </citation>
    <scope>NUCLEOTIDE SEQUENCE [LARGE SCALE GENOMIC DNA]</scope>
    <source>
        <strain evidence="1 2">SMCA</strain>
    </source>
</reference>
<protein>
    <submittedName>
        <fullName evidence="1">Uncharacterized protein</fullName>
    </submittedName>
</protein>
<dbReference type="STRING" id="838561.P344_03290"/>
<name>W6ALU6_9MOLU</name>
<dbReference type="KEGG" id="smia:P344_03290"/>
<dbReference type="HOGENOM" id="CLU_3383860_0_0_14"/>
<dbReference type="Proteomes" id="UP000019260">
    <property type="component" value="Chromosome"/>
</dbReference>